<feature type="compositionally biased region" description="Polar residues" evidence="7">
    <location>
        <begin position="170"/>
        <end position="182"/>
    </location>
</feature>
<feature type="compositionally biased region" description="Basic and acidic residues" evidence="7">
    <location>
        <begin position="349"/>
        <end position="369"/>
    </location>
</feature>
<comment type="similarity">
    <text evidence="5">Belongs to the TRAFAC class myosin-kinesin ATPase superfamily. Kinesin family.</text>
</comment>
<dbReference type="Gene3D" id="3.40.850.10">
    <property type="entry name" value="Kinesin motor domain"/>
    <property type="match status" value="1"/>
</dbReference>
<evidence type="ECO:0000256" key="2">
    <source>
        <dbReference type="ARBA" id="ARBA00022741"/>
    </source>
</evidence>
<dbReference type="Gene3D" id="1.20.5.340">
    <property type="match status" value="1"/>
</dbReference>
<feature type="domain" description="Kinesin motor" evidence="8">
    <location>
        <begin position="520"/>
        <end position="890"/>
    </location>
</feature>
<dbReference type="GO" id="GO:0008017">
    <property type="term" value="F:microtubule binding"/>
    <property type="evidence" value="ECO:0007669"/>
    <property type="project" value="InterPro"/>
</dbReference>
<dbReference type="Pfam" id="PF00225">
    <property type="entry name" value="Kinesin"/>
    <property type="match status" value="1"/>
</dbReference>
<dbReference type="AlphaFoldDB" id="A0AAN6GW01"/>
<dbReference type="InterPro" id="IPR001752">
    <property type="entry name" value="Kinesin_motor_dom"/>
</dbReference>
<dbReference type="InterPro" id="IPR036961">
    <property type="entry name" value="Kinesin_motor_dom_sf"/>
</dbReference>
<dbReference type="GO" id="GO:0005874">
    <property type="term" value="C:microtubule"/>
    <property type="evidence" value="ECO:0007669"/>
    <property type="project" value="UniProtKB-KW"/>
</dbReference>
<evidence type="ECO:0000256" key="5">
    <source>
        <dbReference type="PROSITE-ProRule" id="PRU00283"/>
    </source>
</evidence>
<dbReference type="PRINTS" id="PR00380">
    <property type="entry name" value="KINESINHEAVY"/>
</dbReference>
<reference evidence="9" key="1">
    <citation type="journal article" date="2023" name="PhytoFront">
        <title>Draft Genome Resources of Seven Strains of Tilletia horrida, Causal Agent of Kernel Smut of Rice.</title>
        <authorList>
            <person name="Khanal S."/>
            <person name="Antony Babu S."/>
            <person name="Zhou X.G."/>
        </authorList>
    </citation>
    <scope>NUCLEOTIDE SEQUENCE</scope>
    <source>
        <strain evidence="9">TX6</strain>
    </source>
</reference>
<keyword evidence="10" id="KW-1185">Reference proteome</keyword>
<dbReference type="GO" id="GO:0007018">
    <property type="term" value="P:microtubule-based movement"/>
    <property type="evidence" value="ECO:0007669"/>
    <property type="project" value="InterPro"/>
</dbReference>
<feature type="compositionally biased region" description="Low complexity" evidence="7">
    <location>
        <begin position="128"/>
        <end position="155"/>
    </location>
</feature>
<evidence type="ECO:0000256" key="1">
    <source>
        <dbReference type="ARBA" id="ARBA00022701"/>
    </source>
</evidence>
<evidence type="ECO:0000256" key="7">
    <source>
        <dbReference type="SAM" id="MobiDB-lite"/>
    </source>
</evidence>
<evidence type="ECO:0000259" key="8">
    <source>
        <dbReference type="PROSITE" id="PS50067"/>
    </source>
</evidence>
<dbReference type="PANTHER" id="PTHR47972">
    <property type="entry name" value="KINESIN-LIKE PROTEIN KLP-3"/>
    <property type="match status" value="1"/>
</dbReference>
<evidence type="ECO:0000256" key="4">
    <source>
        <dbReference type="ARBA" id="ARBA00023175"/>
    </source>
</evidence>
<evidence type="ECO:0000256" key="6">
    <source>
        <dbReference type="SAM" id="Coils"/>
    </source>
</evidence>
<feature type="binding site" evidence="5">
    <location>
        <begin position="617"/>
        <end position="624"/>
    </location>
    <ligand>
        <name>ATP</name>
        <dbReference type="ChEBI" id="CHEBI:30616"/>
    </ligand>
</feature>
<dbReference type="InterPro" id="IPR027417">
    <property type="entry name" value="P-loop_NTPase"/>
</dbReference>
<evidence type="ECO:0000256" key="3">
    <source>
        <dbReference type="ARBA" id="ARBA00022840"/>
    </source>
</evidence>
<dbReference type="GO" id="GO:0003777">
    <property type="term" value="F:microtubule motor activity"/>
    <property type="evidence" value="ECO:0007669"/>
    <property type="project" value="InterPro"/>
</dbReference>
<comment type="caution">
    <text evidence="9">The sequence shown here is derived from an EMBL/GenBank/DDBJ whole genome shotgun (WGS) entry which is preliminary data.</text>
</comment>
<sequence>MSNIPGSRLRQPGATSGLPVPSTSSVTMRKRTRAPQPPSVSTSTPAPVPTPKPNHNHYNETTAMFPVPDDFSDTFLLDDNLSLARDTRADQTARRLSLESMPTPKAPLRLIPTPGRERQPELLNTHLSSSSSSSSSSSGEAASSIPSTSASTSAARGPGHSSDDVPALHNHSSTISSTSQANLGIPHPPLKRQKKRNSLAGPRSFAATHLNASGSSRVSPRTAIVRKRLPTTSTPALRKVSLPGATQLASRAQPPRAPLGNATNRGRPAPAAGRNFSQPRMPSGSLQATVGVARRLPSHHAAASTMTATTVPTGGFAGATHQSDELLTDRVDSLEHGMKTMADLLNEERQKAAQERSRLANQTQKEDNGRQVAESALAQQMSALLMQMQQMQTIVAQARKQGPRRSLEPEELEVLQIKHAKERRLLEEELAASQETIVKLRNAMTQNSTSHLTMESTNTALKLQLESQQAEIRAAQDTIASLHATIDELKASHTEMEGELRAAESLRRKLHNEVQELRGNIRVFARVRPRTNNDARNGSEAMANMLFPDDGVGGEKTRIEVVAQAESATGTMTMRNHLFTFDRVFQPKASQSEVFEEISHLTQSVLDGYNVAIFAYGQTGSGKTFTLEGPSTESYADIGNLGDDAGMIPRAVQMLWQASEALKDKGWTYNFEGSILEIYCDGINDLLGKESFDKAHHEIKHDAKTGRTTVTDTVVVSLKSPEKVFELLEKAKKRRAVAATLMNERSSRSHSVFTLRVRGTNLTTRQSCDAVLNLVDLAGSERLSNSGSASDPVRLREAQSINKSLSSLADVIAALGAAAKAGGGAAAQAGASDRVGGVHIPYRNSTLTWLLKNSLGGNSKTLMLLALSPMAAHLNESLCSLRFATKVNSTHIGTAKKVSA</sequence>
<keyword evidence="4 5" id="KW-0505">Motor protein</keyword>
<feature type="region of interest" description="Disordered" evidence="7">
    <location>
        <begin position="1"/>
        <end position="65"/>
    </location>
</feature>
<gene>
    <name evidence="9" type="primary">KAR3_1</name>
    <name evidence="9" type="ORF">OC846_000294</name>
</gene>
<accession>A0AAN6GW01</accession>
<keyword evidence="6" id="KW-0175">Coiled coil</keyword>
<dbReference type="PROSITE" id="PS50067">
    <property type="entry name" value="KINESIN_MOTOR_2"/>
    <property type="match status" value="1"/>
</dbReference>
<organism evidence="9 10">
    <name type="scientific">Tilletia horrida</name>
    <dbReference type="NCBI Taxonomy" id="155126"/>
    <lineage>
        <taxon>Eukaryota</taxon>
        <taxon>Fungi</taxon>
        <taxon>Dikarya</taxon>
        <taxon>Basidiomycota</taxon>
        <taxon>Ustilaginomycotina</taxon>
        <taxon>Exobasidiomycetes</taxon>
        <taxon>Tilletiales</taxon>
        <taxon>Tilletiaceae</taxon>
        <taxon>Tilletia</taxon>
    </lineage>
</organism>
<feature type="coiled-coil region" evidence="6">
    <location>
        <begin position="423"/>
        <end position="520"/>
    </location>
</feature>
<proteinExistence type="inferred from homology"/>
<keyword evidence="2 5" id="KW-0547">Nucleotide-binding</keyword>
<dbReference type="SUPFAM" id="SSF52540">
    <property type="entry name" value="P-loop containing nucleoside triphosphate hydrolases"/>
    <property type="match status" value="1"/>
</dbReference>
<dbReference type="Proteomes" id="UP001176517">
    <property type="component" value="Unassembled WGS sequence"/>
</dbReference>
<evidence type="ECO:0000313" key="10">
    <source>
        <dbReference type="Proteomes" id="UP001176517"/>
    </source>
</evidence>
<keyword evidence="3 5" id="KW-0067">ATP-binding</keyword>
<dbReference type="EMBL" id="JAPDMZ010000003">
    <property type="protein sequence ID" value="KAK0557727.1"/>
    <property type="molecule type" value="Genomic_DNA"/>
</dbReference>
<name>A0AAN6GW01_9BASI</name>
<dbReference type="SMART" id="SM00129">
    <property type="entry name" value="KISc"/>
    <property type="match status" value="1"/>
</dbReference>
<feature type="compositionally biased region" description="Polar residues" evidence="7">
    <location>
        <begin position="210"/>
        <end position="219"/>
    </location>
</feature>
<feature type="compositionally biased region" description="Polar residues" evidence="7">
    <location>
        <begin position="275"/>
        <end position="285"/>
    </location>
</feature>
<feature type="region of interest" description="Disordered" evidence="7">
    <location>
        <begin position="92"/>
        <end position="285"/>
    </location>
</feature>
<dbReference type="GO" id="GO:0005524">
    <property type="term" value="F:ATP binding"/>
    <property type="evidence" value="ECO:0007669"/>
    <property type="project" value="UniProtKB-UniRule"/>
</dbReference>
<keyword evidence="1" id="KW-0493">Microtubule</keyword>
<evidence type="ECO:0000313" key="9">
    <source>
        <dbReference type="EMBL" id="KAK0557727.1"/>
    </source>
</evidence>
<protein>
    <submittedName>
        <fullName evidence="9">Kinesin-like nuclear fusion protein</fullName>
    </submittedName>
</protein>
<feature type="region of interest" description="Disordered" evidence="7">
    <location>
        <begin position="349"/>
        <end position="370"/>
    </location>
</feature>
<dbReference type="PANTHER" id="PTHR47972:SF45">
    <property type="entry name" value="PROTEIN CLARET SEGREGATIONAL"/>
    <property type="match status" value="1"/>
</dbReference>
<dbReference type="InterPro" id="IPR027640">
    <property type="entry name" value="Kinesin-like_fam"/>
</dbReference>